<dbReference type="Pfam" id="PF00534">
    <property type="entry name" value="Glycos_transf_1"/>
    <property type="match status" value="1"/>
</dbReference>
<organism evidence="7 8">
    <name type="scientific">Blastococcus brunescens</name>
    <dbReference type="NCBI Taxonomy" id="1564165"/>
    <lineage>
        <taxon>Bacteria</taxon>
        <taxon>Bacillati</taxon>
        <taxon>Actinomycetota</taxon>
        <taxon>Actinomycetes</taxon>
        <taxon>Geodermatophilales</taxon>
        <taxon>Geodermatophilaceae</taxon>
        <taxon>Blastococcus</taxon>
    </lineage>
</organism>
<dbReference type="SUPFAM" id="SSF53756">
    <property type="entry name" value="UDP-Glycosyltransferase/glycogen phosphorylase"/>
    <property type="match status" value="1"/>
</dbReference>
<dbReference type="EMBL" id="CP141261">
    <property type="protein sequence ID" value="WRL61731.1"/>
    <property type="molecule type" value="Genomic_DNA"/>
</dbReference>
<evidence type="ECO:0000259" key="6">
    <source>
        <dbReference type="Pfam" id="PF13439"/>
    </source>
</evidence>
<feature type="domain" description="Glycosyltransferase subfamily 4-like N-terminal" evidence="6">
    <location>
        <begin position="11"/>
        <end position="98"/>
    </location>
</feature>
<comment type="similarity">
    <text evidence="1">Belongs to the glycosyltransferase group 1 family. Glycosyltransferase 4 subfamily.</text>
</comment>
<dbReference type="Pfam" id="PF13439">
    <property type="entry name" value="Glyco_transf_4"/>
    <property type="match status" value="1"/>
</dbReference>
<dbReference type="InterPro" id="IPR001296">
    <property type="entry name" value="Glyco_trans_1"/>
</dbReference>
<dbReference type="Gene3D" id="3.40.50.2000">
    <property type="entry name" value="Glycogen Phosphorylase B"/>
    <property type="match status" value="2"/>
</dbReference>
<reference evidence="7 8" key="1">
    <citation type="submission" date="2023-12" db="EMBL/GenBank/DDBJ databases">
        <title>Blastococcus brunescens sp. nov., an actonobacterium isolated from sandstone collected in sahara desert.</title>
        <authorList>
            <person name="Gtari M."/>
            <person name="Ghodhbane F."/>
        </authorList>
    </citation>
    <scope>NUCLEOTIDE SEQUENCE [LARGE SCALE GENOMIC DNA]</scope>
    <source>
        <strain evidence="7 8">BMG 8361</strain>
    </source>
</reference>
<keyword evidence="2 7" id="KW-0328">Glycosyltransferase</keyword>
<evidence type="ECO:0000256" key="4">
    <source>
        <dbReference type="SAM" id="MobiDB-lite"/>
    </source>
</evidence>
<dbReference type="PANTHER" id="PTHR12526:SF640">
    <property type="entry name" value="COLANIC ACID BIOSYNTHESIS GLYCOSYLTRANSFERASE WCAL-RELATED"/>
    <property type="match status" value="1"/>
</dbReference>
<evidence type="ECO:0000256" key="2">
    <source>
        <dbReference type="ARBA" id="ARBA00022676"/>
    </source>
</evidence>
<dbReference type="Proteomes" id="UP001324287">
    <property type="component" value="Chromosome"/>
</dbReference>
<evidence type="ECO:0000259" key="5">
    <source>
        <dbReference type="Pfam" id="PF00534"/>
    </source>
</evidence>
<keyword evidence="8" id="KW-1185">Reference proteome</keyword>
<evidence type="ECO:0000313" key="7">
    <source>
        <dbReference type="EMBL" id="WRL61731.1"/>
    </source>
</evidence>
<feature type="domain" description="Glycosyl transferase family 1" evidence="5">
    <location>
        <begin position="110"/>
        <end position="264"/>
    </location>
</feature>
<feature type="region of interest" description="Disordered" evidence="4">
    <location>
        <begin position="323"/>
        <end position="354"/>
    </location>
</feature>
<name>A0ABZ1AUX7_9ACTN</name>
<dbReference type="InterPro" id="IPR028098">
    <property type="entry name" value="Glyco_trans_4-like_N"/>
</dbReference>
<sequence length="381" mass="40880">MFRTRPRLVVDVQNGLPFASSLVTRRPVVVLVHHVHREQWPIVFGRIGGAIGWWIESVVAPRLYRRSRYVTVSTATAEELVGLGIDADRLSVVGNGVEQPPPVGSARSVDPHLVVLGRLVPHKRVEHAIEVVARLRDRWPGLRLSVVGEGWWDAELRARAADLGVSDSVDFTGHVDEQTKHEELARAWVHLCPSIKEGWGLVVTEAGSHRVPTVGYRSAGGLRESVLDGRTGVLVDDLDEMVAAVDGLLADENRRLAMGEAAARHAAAFSWPASIEGFARVLASAVREDGPAGPGSAPGAVVEDVDRLVGGLDAVVRVERRLDAGNGGDADHGTSAEGDEHGDQGLHAGTRFRGGRRRGVTLEGNLVIHNTDPVTIAAQQA</sequence>
<gene>
    <name evidence="7" type="ORF">U6N30_16475</name>
</gene>
<dbReference type="GO" id="GO:0016757">
    <property type="term" value="F:glycosyltransferase activity"/>
    <property type="evidence" value="ECO:0007669"/>
    <property type="project" value="UniProtKB-KW"/>
</dbReference>
<accession>A0ABZ1AUX7</accession>
<dbReference type="CDD" id="cd03801">
    <property type="entry name" value="GT4_PimA-like"/>
    <property type="match status" value="1"/>
</dbReference>
<keyword evidence="3 7" id="KW-0808">Transferase</keyword>
<evidence type="ECO:0000256" key="1">
    <source>
        <dbReference type="ARBA" id="ARBA00009481"/>
    </source>
</evidence>
<dbReference type="PANTHER" id="PTHR12526">
    <property type="entry name" value="GLYCOSYLTRANSFERASE"/>
    <property type="match status" value="1"/>
</dbReference>
<protein>
    <submittedName>
        <fullName evidence="7">Glycosyltransferase family 4 protein</fullName>
        <ecNumber evidence="7">2.4.-.-</ecNumber>
    </submittedName>
</protein>
<proteinExistence type="inferred from homology"/>
<feature type="compositionally biased region" description="Basic and acidic residues" evidence="4">
    <location>
        <begin position="323"/>
        <end position="344"/>
    </location>
</feature>
<evidence type="ECO:0000313" key="8">
    <source>
        <dbReference type="Proteomes" id="UP001324287"/>
    </source>
</evidence>
<evidence type="ECO:0000256" key="3">
    <source>
        <dbReference type="ARBA" id="ARBA00022679"/>
    </source>
</evidence>
<dbReference type="EC" id="2.4.-.-" evidence="7"/>